<dbReference type="GO" id="GO:0005524">
    <property type="term" value="F:ATP binding"/>
    <property type="evidence" value="ECO:0007669"/>
    <property type="project" value="InterPro"/>
</dbReference>
<sequence length="393" mass="45420">MSRRSASNNNKEKILIKYFTVKNFRSIKNENILEFDAHLENATYLAHPIIGFAGANASGKTTVLQSLTFVLWFMQHSFLRLDKNDEIPCEPFYTLSQSPTEFHLIFAKKAEEKIFDYEYKLNLTKEKVLREELNYSFDGEDKLVYLREGDQVQFGENINSIDTKDLRRNSSIISLASQFASQEVANACKDYAVQTNLTYLTLDEDILPLRQKMSFLTHWLEKKTLSVQTFLKIADVGIEEIHLQKEMMSSEKIAIFKHKIDNILADFGYHSESSGTLQFLLVLSFALQALENGAVLIFDEIELKLHQNLVAYLLELFENPAENKKGAQLICSFHNTYFMEFLKPEQLWFAEKNDQGQTELFPAAAFTDIKDLYQKDLEMLYRVGKFGAKPRDI</sequence>
<dbReference type="PANTHER" id="PTHR40396:SF1">
    <property type="entry name" value="ATPASE AAA-TYPE CORE DOMAIN-CONTAINING PROTEIN"/>
    <property type="match status" value="1"/>
</dbReference>
<name>A0A176S5N2_9GAMM</name>
<accession>A0A176S5N2</accession>
<dbReference type="GO" id="GO:0016887">
    <property type="term" value="F:ATP hydrolysis activity"/>
    <property type="evidence" value="ECO:0007669"/>
    <property type="project" value="InterPro"/>
</dbReference>
<organism evidence="2 3">
    <name type="scientific">Candidatus Thiomargarita nelsonii</name>
    <dbReference type="NCBI Taxonomy" id="1003181"/>
    <lineage>
        <taxon>Bacteria</taxon>
        <taxon>Pseudomonadati</taxon>
        <taxon>Pseudomonadota</taxon>
        <taxon>Gammaproteobacteria</taxon>
        <taxon>Thiotrichales</taxon>
        <taxon>Thiotrichaceae</taxon>
        <taxon>Thiomargarita</taxon>
    </lineage>
</organism>
<evidence type="ECO:0000259" key="1">
    <source>
        <dbReference type="Pfam" id="PF13304"/>
    </source>
</evidence>
<dbReference type="AlphaFoldDB" id="A0A176S5N2"/>
<dbReference type="InterPro" id="IPR003959">
    <property type="entry name" value="ATPase_AAA_core"/>
</dbReference>
<dbReference type="PANTHER" id="PTHR40396">
    <property type="entry name" value="ATPASE-LIKE PROTEIN"/>
    <property type="match status" value="1"/>
</dbReference>
<protein>
    <submittedName>
        <fullName evidence="2">Abortive infection protein</fullName>
    </submittedName>
</protein>
<comment type="caution">
    <text evidence="2">The sequence shown here is derived from an EMBL/GenBank/DDBJ whole genome shotgun (WGS) entry which is preliminary data.</text>
</comment>
<feature type="domain" description="ATPase AAA-type core" evidence="1">
    <location>
        <begin position="51"/>
        <end position="340"/>
    </location>
</feature>
<reference evidence="2 3" key="1">
    <citation type="submission" date="2016-05" db="EMBL/GenBank/DDBJ databases">
        <title>Single-cell genome of chain-forming Candidatus Thiomargarita nelsonii and comparison to other large sulfur-oxidizing bacteria.</title>
        <authorList>
            <person name="Winkel M."/>
            <person name="Salman V."/>
            <person name="Woyke T."/>
            <person name="Schulz-Vogt H."/>
            <person name="Richter M."/>
            <person name="Flood B."/>
            <person name="Bailey J."/>
            <person name="Amann R."/>
            <person name="Mussmann M."/>
        </authorList>
    </citation>
    <scope>NUCLEOTIDE SEQUENCE [LARGE SCALE GENOMIC DNA]</scope>
    <source>
        <strain evidence="2 3">THI036</strain>
    </source>
</reference>
<dbReference type="SUPFAM" id="SSF52540">
    <property type="entry name" value="P-loop containing nucleoside triphosphate hydrolases"/>
    <property type="match status" value="1"/>
</dbReference>
<dbReference type="InterPro" id="IPR027417">
    <property type="entry name" value="P-loop_NTPase"/>
</dbReference>
<dbReference type="Gene3D" id="3.40.50.300">
    <property type="entry name" value="P-loop containing nucleotide triphosphate hydrolases"/>
    <property type="match status" value="1"/>
</dbReference>
<dbReference type="Pfam" id="PF13304">
    <property type="entry name" value="AAA_21"/>
    <property type="match status" value="1"/>
</dbReference>
<proteinExistence type="predicted"/>
<dbReference type="Proteomes" id="UP000076962">
    <property type="component" value="Unassembled WGS sequence"/>
</dbReference>
<evidence type="ECO:0000313" key="2">
    <source>
        <dbReference type="EMBL" id="OAD23383.1"/>
    </source>
</evidence>
<evidence type="ECO:0000313" key="3">
    <source>
        <dbReference type="Proteomes" id="UP000076962"/>
    </source>
</evidence>
<dbReference type="EMBL" id="LUTY01000399">
    <property type="protein sequence ID" value="OAD23383.1"/>
    <property type="molecule type" value="Genomic_DNA"/>
</dbReference>
<gene>
    <name evidence="2" type="ORF">THIOM_000796</name>
</gene>
<keyword evidence="3" id="KW-1185">Reference proteome</keyword>